<keyword evidence="2" id="KW-0732">Signal</keyword>
<name>A0A927F2H6_9ACTN</name>
<dbReference type="Proteomes" id="UP000632289">
    <property type="component" value="Unassembled WGS sequence"/>
</dbReference>
<dbReference type="RefSeq" id="WP_191210407.1">
    <property type="nucleotide sequence ID" value="NZ_BAABKL010000003.1"/>
</dbReference>
<feature type="chain" id="PRO_5037504270" description="Secreted protein" evidence="2">
    <location>
        <begin position="30"/>
        <end position="101"/>
    </location>
</feature>
<evidence type="ECO:0000256" key="1">
    <source>
        <dbReference type="SAM" id="MobiDB-lite"/>
    </source>
</evidence>
<keyword evidence="4" id="KW-1185">Reference proteome</keyword>
<feature type="compositionally biased region" description="Polar residues" evidence="1">
    <location>
        <begin position="72"/>
        <end position="83"/>
    </location>
</feature>
<feature type="signal peptide" evidence="2">
    <location>
        <begin position="1"/>
        <end position="29"/>
    </location>
</feature>
<evidence type="ECO:0000256" key="2">
    <source>
        <dbReference type="SAM" id="SignalP"/>
    </source>
</evidence>
<comment type="caution">
    <text evidence="3">The sequence shown here is derived from an EMBL/GenBank/DDBJ whole genome shotgun (WGS) entry which is preliminary data.</text>
</comment>
<evidence type="ECO:0000313" key="3">
    <source>
        <dbReference type="EMBL" id="MBD3933111.1"/>
    </source>
</evidence>
<evidence type="ECO:0000313" key="4">
    <source>
        <dbReference type="Proteomes" id="UP000632289"/>
    </source>
</evidence>
<gene>
    <name evidence="3" type="ORF">IF129_16330</name>
</gene>
<organism evidence="3 4">
    <name type="scientific">Streptomyces chumphonensis</name>
    <dbReference type="NCBI Taxonomy" id="1214925"/>
    <lineage>
        <taxon>Bacteria</taxon>
        <taxon>Bacillati</taxon>
        <taxon>Actinomycetota</taxon>
        <taxon>Actinomycetes</taxon>
        <taxon>Kitasatosporales</taxon>
        <taxon>Streptomycetaceae</taxon>
        <taxon>Streptomyces</taxon>
    </lineage>
</organism>
<reference evidence="3" key="1">
    <citation type="submission" date="2020-09" db="EMBL/GenBank/DDBJ databases">
        <title>Secondary metabolite and genome analysis of marine Streptomyces chumphonensis KK1-2T.</title>
        <authorList>
            <person name="Phongsopitanun W."/>
            <person name="Kanchanasin P."/>
            <person name="Pittayakhajonwut P."/>
            <person name="Suwanborirux K."/>
            <person name="Tanasupawat S."/>
        </authorList>
    </citation>
    <scope>NUCLEOTIDE SEQUENCE</scope>
    <source>
        <strain evidence="3">KK1-2</strain>
    </source>
</reference>
<protein>
    <recommendedName>
        <fullName evidence="5">Secreted protein</fullName>
    </recommendedName>
</protein>
<dbReference type="AlphaFoldDB" id="A0A927F2H6"/>
<feature type="compositionally biased region" description="Low complexity" evidence="1">
    <location>
        <begin position="53"/>
        <end position="71"/>
    </location>
</feature>
<accession>A0A927F2H6</accession>
<proteinExistence type="predicted"/>
<sequence length="101" mass="9725">MARVRTARVIAATAALPFAVAALGGVAHADNGAFAGDGSNAGVVSSVGSGVSGDNAGNTTTNQQAATGLGASNQANNASVNGADNAAIEQNTVSIHFSELR</sequence>
<evidence type="ECO:0008006" key="5">
    <source>
        <dbReference type="Google" id="ProtNLM"/>
    </source>
</evidence>
<feature type="region of interest" description="Disordered" evidence="1">
    <location>
        <begin position="53"/>
        <end position="83"/>
    </location>
</feature>
<dbReference type="EMBL" id="JACXYU010000008">
    <property type="protein sequence ID" value="MBD3933111.1"/>
    <property type="molecule type" value="Genomic_DNA"/>
</dbReference>